<dbReference type="STRING" id="756272.Plabr_2376"/>
<evidence type="ECO:0000313" key="4">
    <source>
        <dbReference type="Proteomes" id="UP000006860"/>
    </source>
</evidence>
<dbReference type="OrthoDB" id="9803333at2"/>
<dbReference type="AlphaFoldDB" id="F0SMX3"/>
<dbReference type="InterPro" id="IPR002347">
    <property type="entry name" value="SDR_fam"/>
</dbReference>
<dbReference type="GO" id="GO:0004316">
    <property type="term" value="F:3-oxoacyl-[acyl-carrier-protein] reductase (NADPH) activity"/>
    <property type="evidence" value="ECO:0007669"/>
    <property type="project" value="UniProtKB-EC"/>
</dbReference>
<accession>F0SMX3</accession>
<dbReference type="InterPro" id="IPR036291">
    <property type="entry name" value="NAD(P)-bd_dom_sf"/>
</dbReference>
<dbReference type="Proteomes" id="UP000006860">
    <property type="component" value="Chromosome"/>
</dbReference>
<dbReference type="KEGG" id="pbs:Plabr_2376"/>
<comment type="similarity">
    <text evidence="1">Belongs to the short-chain dehydrogenases/reductases (SDR) family.</text>
</comment>
<gene>
    <name evidence="3" type="ordered locus">Plabr_2376</name>
</gene>
<dbReference type="EMBL" id="CP002546">
    <property type="protein sequence ID" value="ADY59977.1"/>
    <property type="molecule type" value="Genomic_DNA"/>
</dbReference>
<dbReference type="Gene3D" id="3.40.50.720">
    <property type="entry name" value="NAD(P)-binding Rossmann-like Domain"/>
    <property type="match status" value="1"/>
</dbReference>
<organism evidence="3 4">
    <name type="scientific">Rubinisphaera brasiliensis (strain ATCC 49424 / DSM 5305 / JCM 21570 / IAM 15109 / NBRC 103401 / IFAM 1448)</name>
    <name type="common">Planctomyces brasiliensis</name>
    <dbReference type="NCBI Taxonomy" id="756272"/>
    <lineage>
        <taxon>Bacteria</taxon>
        <taxon>Pseudomonadati</taxon>
        <taxon>Planctomycetota</taxon>
        <taxon>Planctomycetia</taxon>
        <taxon>Planctomycetales</taxon>
        <taxon>Planctomycetaceae</taxon>
        <taxon>Rubinisphaera</taxon>
    </lineage>
</organism>
<sequence length="248" mass="26296">MSAATIVFGATGSVGSSLCEQLQSDGRAVLAVGRDTSKLDALKEQLGVETAMATLDQPDTIAAAFDQATEIFGQVEAVANCIGTLQLKPAHLLSDEDWQETIAANLTSCFQILKASVKALRSQGGAVVFVSTAAAEMGMANHEAIAAAKAGVLGLMRSAAATYANRNIRVNCVSPGLVKSNMSRHLWEDEKMRAISEQMNPLGRLGEPADIARMIAWLLHPQNSWVTGQNFGVDGGLSRLMQRPKTKV</sequence>
<reference evidence="4" key="1">
    <citation type="submission" date="2011-02" db="EMBL/GenBank/DDBJ databases">
        <title>The complete genome of Planctomyces brasiliensis DSM 5305.</title>
        <authorList>
            <person name="Lucas S."/>
            <person name="Copeland A."/>
            <person name="Lapidus A."/>
            <person name="Bruce D."/>
            <person name="Goodwin L."/>
            <person name="Pitluck S."/>
            <person name="Kyrpides N."/>
            <person name="Mavromatis K."/>
            <person name="Pagani I."/>
            <person name="Ivanova N."/>
            <person name="Ovchinnikova G."/>
            <person name="Lu M."/>
            <person name="Detter J.C."/>
            <person name="Han C."/>
            <person name="Land M."/>
            <person name="Hauser L."/>
            <person name="Markowitz V."/>
            <person name="Cheng J.-F."/>
            <person name="Hugenholtz P."/>
            <person name="Woyke T."/>
            <person name="Wu D."/>
            <person name="Tindall B."/>
            <person name="Pomrenke H.G."/>
            <person name="Brambilla E."/>
            <person name="Klenk H.-P."/>
            <person name="Eisen J.A."/>
        </authorList>
    </citation>
    <scope>NUCLEOTIDE SEQUENCE [LARGE SCALE GENOMIC DNA]</scope>
    <source>
        <strain evidence="4">ATCC 49424 / DSM 5305 / JCM 21570 / NBRC 103401 / IFAM 1448</strain>
    </source>
</reference>
<evidence type="ECO:0000313" key="3">
    <source>
        <dbReference type="EMBL" id="ADY59977.1"/>
    </source>
</evidence>
<dbReference type="HOGENOM" id="CLU_010194_1_1_0"/>
<keyword evidence="2 3" id="KW-0560">Oxidoreductase</keyword>
<dbReference type="GO" id="GO:0006633">
    <property type="term" value="P:fatty acid biosynthetic process"/>
    <property type="evidence" value="ECO:0007669"/>
    <property type="project" value="TreeGrafter"/>
</dbReference>
<dbReference type="Pfam" id="PF13561">
    <property type="entry name" value="adh_short_C2"/>
    <property type="match status" value="1"/>
</dbReference>
<dbReference type="CDD" id="cd05233">
    <property type="entry name" value="SDR_c"/>
    <property type="match status" value="1"/>
</dbReference>
<evidence type="ECO:0000256" key="1">
    <source>
        <dbReference type="ARBA" id="ARBA00006484"/>
    </source>
</evidence>
<dbReference type="GO" id="GO:0048038">
    <property type="term" value="F:quinone binding"/>
    <property type="evidence" value="ECO:0007669"/>
    <property type="project" value="TreeGrafter"/>
</dbReference>
<evidence type="ECO:0000256" key="2">
    <source>
        <dbReference type="ARBA" id="ARBA00023002"/>
    </source>
</evidence>
<name>F0SMX3_RUBBR</name>
<dbReference type="PANTHER" id="PTHR42760">
    <property type="entry name" value="SHORT-CHAIN DEHYDROGENASES/REDUCTASES FAMILY MEMBER"/>
    <property type="match status" value="1"/>
</dbReference>
<dbReference type="SUPFAM" id="SSF51735">
    <property type="entry name" value="NAD(P)-binding Rossmann-fold domains"/>
    <property type="match status" value="1"/>
</dbReference>
<dbReference type="eggNOG" id="COG1028">
    <property type="taxonomic scope" value="Bacteria"/>
</dbReference>
<protein>
    <submittedName>
        <fullName evidence="3">3-oxoacyl-(Acyl-carrier-protein) reductase</fullName>
        <ecNumber evidence="3">1.1.1.100</ecNumber>
    </submittedName>
</protein>
<dbReference type="PANTHER" id="PTHR42760:SF133">
    <property type="entry name" value="3-OXOACYL-[ACYL-CARRIER-PROTEIN] REDUCTASE"/>
    <property type="match status" value="1"/>
</dbReference>
<keyword evidence="4" id="KW-1185">Reference proteome</keyword>
<proteinExistence type="inferred from homology"/>
<dbReference type="PRINTS" id="PR00081">
    <property type="entry name" value="GDHRDH"/>
</dbReference>
<dbReference type="RefSeq" id="WP_013628701.1">
    <property type="nucleotide sequence ID" value="NC_015174.1"/>
</dbReference>
<dbReference type="EC" id="1.1.1.100" evidence="3"/>